<protein>
    <submittedName>
        <fullName evidence="3">Carboxymuconolactone decarboxylase</fullName>
    </submittedName>
</protein>
<dbReference type="InterPro" id="IPR052512">
    <property type="entry name" value="4CMD/NDH-1_regulator"/>
</dbReference>
<feature type="domain" description="Carboxymuconolactone decarboxylase-like" evidence="2">
    <location>
        <begin position="67"/>
        <end position="149"/>
    </location>
</feature>
<dbReference type="STRING" id="34103.SAMN05421778_1097"/>
<dbReference type="AlphaFoldDB" id="A0A059KLX5"/>
<dbReference type="Gene3D" id="1.20.1290.10">
    <property type="entry name" value="AhpD-like"/>
    <property type="match status" value="1"/>
</dbReference>
<comment type="caution">
    <text evidence="3">The sequence shown here is derived from an EMBL/GenBank/DDBJ whole genome shotgun (WGS) entry which is preliminary data.</text>
</comment>
<proteinExistence type="predicted"/>
<organism evidence="3 4">
    <name type="scientific">Sphaerotilus natans subsp. natans DSM 6575</name>
    <dbReference type="NCBI Taxonomy" id="1286631"/>
    <lineage>
        <taxon>Bacteria</taxon>
        <taxon>Pseudomonadati</taxon>
        <taxon>Pseudomonadota</taxon>
        <taxon>Betaproteobacteria</taxon>
        <taxon>Burkholderiales</taxon>
        <taxon>Sphaerotilaceae</taxon>
        <taxon>Sphaerotilus</taxon>
    </lineage>
</organism>
<dbReference type="eggNOG" id="COG0599">
    <property type="taxonomic scope" value="Bacteria"/>
</dbReference>
<dbReference type="Proteomes" id="UP000026714">
    <property type="component" value="Unassembled WGS sequence"/>
</dbReference>
<dbReference type="GO" id="GO:0051920">
    <property type="term" value="F:peroxiredoxin activity"/>
    <property type="evidence" value="ECO:0007669"/>
    <property type="project" value="InterPro"/>
</dbReference>
<dbReference type="PANTHER" id="PTHR33570:SF2">
    <property type="entry name" value="CARBOXYMUCONOLACTONE DECARBOXYLASE-LIKE DOMAIN-CONTAINING PROTEIN"/>
    <property type="match status" value="1"/>
</dbReference>
<evidence type="ECO:0000259" key="2">
    <source>
        <dbReference type="Pfam" id="PF02627"/>
    </source>
</evidence>
<dbReference type="EMBL" id="AZRA01000059">
    <property type="protein sequence ID" value="KDB52093.1"/>
    <property type="molecule type" value="Genomic_DNA"/>
</dbReference>
<dbReference type="SUPFAM" id="SSF69118">
    <property type="entry name" value="AhpD-like"/>
    <property type="match status" value="1"/>
</dbReference>
<feature type="region of interest" description="Disordered" evidence="1">
    <location>
        <begin position="1"/>
        <end position="45"/>
    </location>
</feature>
<name>A0A059KLX5_9BURK</name>
<dbReference type="PATRIC" id="fig|1286631.3.peg.2259"/>
<dbReference type="Pfam" id="PF02627">
    <property type="entry name" value="CMD"/>
    <property type="match status" value="1"/>
</dbReference>
<feature type="compositionally biased region" description="Pro residues" evidence="1">
    <location>
        <begin position="1"/>
        <end position="10"/>
    </location>
</feature>
<reference evidence="3 4" key="1">
    <citation type="journal article" date="2014" name="FEMS Microbiol. Ecol.">
        <title>Sphaerotilus natans encrusted with nanoball-shaped Fe(III) oxide minerals formed by nitrate-reducing mixotrophic Fe(II) oxidation.</title>
        <authorList>
            <person name="Park S."/>
            <person name="Kim D.H."/>
            <person name="Lee J.H."/>
            <person name="Hur H.G."/>
        </authorList>
    </citation>
    <scope>NUCLEOTIDE SEQUENCE [LARGE SCALE GENOMIC DNA]</scope>
    <source>
        <strain evidence="3 4">DSM 6575</strain>
    </source>
</reference>
<gene>
    <name evidence="3" type="ORF">X805_22950</name>
</gene>
<sequence>MPPRQPPPSFPFDTNIDMSTDMSTSTDRPDSAVSPAPSAGEQRRRQVMGDAFVDRALGAADAFSRPLQAYVNEHAWGSTWLREGLELKQRSLCTVAMLAALGRSQELKGHLRGAMNNGATLAEIREVLLHVAPYAGAPAAIEAFRAAKEWLADSGLSVDGLDPS</sequence>
<dbReference type="InterPro" id="IPR029032">
    <property type="entry name" value="AhpD-like"/>
</dbReference>
<evidence type="ECO:0000313" key="4">
    <source>
        <dbReference type="Proteomes" id="UP000026714"/>
    </source>
</evidence>
<dbReference type="PANTHER" id="PTHR33570">
    <property type="entry name" value="4-CARBOXYMUCONOLACTONE DECARBOXYLASE FAMILY PROTEIN"/>
    <property type="match status" value="1"/>
</dbReference>
<evidence type="ECO:0000313" key="3">
    <source>
        <dbReference type="EMBL" id="KDB52093.1"/>
    </source>
</evidence>
<evidence type="ECO:0000256" key="1">
    <source>
        <dbReference type="SAM" id="MobiDB-lite"/>
    </source>
</evidence>
<accession>A0A059KLX5</accession>
<feature type="compositionally biased region" description="Polar residues" evidence="1">
    <location>
        <begin position="16"/>
        <end position="26"/>
    </location>
</feature>
<dbReference type="InterPro" id="IPR003779">
    <property type="entry name" value="CMD-like"/>
</dbReference>
<keyword evidence="4" id="KW-1185">Reference proteome</keyword>